<dbReference type="EMBL" id="KK198754">
    <property type="protein sequence ID" value="KCW86860.1"/>
    <property type="molecule type" value="Genomic_DNA"/>
</dbReference>
<sequence>MFFLPQYTDVFKSTSTLYFCTNVLIMSSVGVVDWNSSPLRRSKLGLIKASKRPIRYLKNLQATQIIIFMHLDL</sequence>
<keyword evidence="1" id="KW-1133">Transmembrane helix</keyword>
<organism evidence="2">
    <name type="scientific">Eucalyptus grandis</name>
    <name type="common">Flooded gum</name>
    <dbReference type="NCBI Taxonomy" id="71139"/>
    <lineage>
        <taxon>Eukaryota</taxon>
        <taxon>Viridiplantae</taxon>
        <taxon>Streptophyta</taxon>
        <taxon>Embryophyta</taxon>
        <taxon>Tracheophyta</taxon>
        <taxon>Spermatophyta</taxon>
        <taxon>Magnoliopsida</taxon>
        <taxon>eudicotyledons</taxon>
        <taxon>Gunneridae</taxon>
        <taxon>Pentapetalae</taxon>
        <taxon>rosids</taxon>
        <taxon>malvids</taxon>
        <taxon>Myrtales</taxon>
        <taxon>Myrtaceae</taxon>
        <taxon>Myrtoideae</taxon>
        <taxon>Eucalypteae</taxon>
        <taxon>Eucalyptus</taxon>
    </lineage>
</organism>
<evidence type="ECO:0000256" key="1">
    <source>
        <dbReference type="SAM" id="Phobius"/>
    </source>
</evidence>
<proteinExistence type="predicted"/>
<gene>
    <name evidence="2" type="ORF">EUGRSUZ_B03451</name>
</gene>
<reference evidence="2" key="1">
    <citation type="submission" date="2013-07" db="EMBL/GenBank/DDBJ databases">
        <title>The genome of Eucalyptus grandis.</title>
        <authorList>
            <person name="Schmutz J."/>
            <person name="Hayes R."/>
            <person name="Myburg A."/>
            <person name="Tuskan G."/>
            <person name="Grattapaglia D."/>
            <person name="Rokhsar D.S."/>
        </authorList>
    </citation>
    <scope>NUCLEOTIDE SEQUENCE</scope>
    <source>
        <tissue evidence="2">Leaf extractions</tissue>
    </source>
</reference>
<protein>
    <submittedName>
        <fullName evidence="2">Uncharacterized protein</fullName>
    </submittedName>
</protein>
<evidence type="ECO:0000313" key="2">
    <source>
        <dbReference type="EMBL" id="KCW86860.1"/>
    </source>
</evidence>
<keyword evidence="1" id="KW-0812">Transmembrane</keyword>
<accession>A0A059D9H5</accession>
<name>A0A059D9H5_EUCGR</name>
<dbReference type="Gramene" id="KCW86860">
    <property type="protein sequence ID" value="KCW86860"/>
    <property type="gene ID" value="EUGRSUZ_B03451"/>
</dbReference>
<dbReference type="InParanoid" id="A0A059D9H5"/>
<keyword evidence="1" id="KW-0472">Membrane</keyword>
<dbReference type="AlphaFoldDB" id="A0A059D9H5"/>
<feature type="transmembrane region" description="Helical" evidence="1">
    <location>
        <begin position="15"/>
        <end position="34"/>
    </location>
</feature>